<dbReference type="EMBL" id="CAJVQC010044135">
    <property type="protein sequence ID" value="CAG8778979.1"/>
    <property type="molecule type" value="Genomic_DNA"/>
</dbReference>
<evidence type="ECO:0000313" key="2">
    <source>
        <dbReference type="Proteomes" id="UP000789920"/>
    </source>
</evidence>
<organism evidence="1 2">
    <name type="scientific">Racocetra persica</name>
    <dbReference type="NCBI Taxonomy" id="160502"/>
    <lineage>
        <taxon>Eukaryota</taxon>
        <taxon>Fungi</taxon>
        <taxon>Fungi incertae sedis</taxon>
        <taxon>Mucoromycota</taxon>
        <taxon>Glomeromycotina</taxon>
        <taxon>Glomeromycetes</taxon>
        <taxon>Diversisporales</taxon>
        <taxon>Gigasporaceae</taxon>
        <taxon>Racocetra</taxon>
    </lineage>
</organism>
<comment type="caution">
    <text evidence="1">The sequence shown here is derived from an EMBL/GenBank/DDBJ whole genome shotgun (WGS) entry which is preliminary data.</text>
</comment>
<evidence type="ECO:0000313" key="1">
    <source>
        <dbReference type="EMBL" id="CAG8778979.1"/>
    </source>
</evidence>
<protein>
    <submittedName>
        <fullName evidence="1">28005_t:CDS:1</fullName>
    </submittedName>
</protein>
<dbReference type="Proteomes" id="UP000789920">
    <property type="component" value="Unassembled WGS sequence"/>
</dbReference>
<name>A0ACA9R6S7_9GLOM</name>
<keyword evidence="2" id="KW-1185">Reference proteome</keyword>
<feature type="non-terminal residue" evidence="1">
    <location>
        <position position="1"/>
    </location>
</feature>
<accession>A0ACA9R6S7</accession>
<sequence length="54" mass="6573">KEHYDFGIKSIKFKIGDQVLLYEFAKEKVYGDKLREKKKDLEEFDKYKSIKEIL</sequence>
<gene>
    <name evidence="1" type="ORF">RPERSI_LOCUS17304</name>
</gene>
<reference evidence="1" key="1">
    <citation type="submission" date="2021-06" db="EMBL/GenBank/DDBJ databases">
        <authorList>
            <person name="Kallberg Y."/>
            <person name="Tangrot J."/>
            <person name="Rosling A."/>
        </authorList>
    </citation>
    <scope>NUCLEOTIDE SEQUENCE</scope>
    <source>
        <strain evidence="1">MA461A</strain>
    </source>
</reference>
<proteinExistence type="predicted"/>